<evidence type="ECO:0000256" key="1">
    <source>
        <dbReference type="SAM" id="MobiDB-lite"/>
    </source>
</evidence>
<dbReference type="AlphaFoldDB" id="A0A6A6IIP7"/>
<dbReference type="GeneID" id="54575033"/>
<keyword evidence="3" id="KW-1185">Reference proteome</keyword>
<dbReference type="EMBL" id="ML987194">
    <property type="protein sequence ID" value="KAF2250089.1"/>
    <property type="molecule type" value="Genomic_DNA"/>
</dbReference>
<dbReference type="RefSeq" id="XP_033685093.1">
    <property type="nucleotide sequence ID" value="XM_033821703.1"/>
</dbReference>
<evidence type="ECO:0000313" key="2">
    <source>
        <dbReference type="EMBL" id="KAF2250089.1"/>
    </source>
</evidence>
<feature type="region of interest" description="Disordered" evidence="1">
    <location>
        <begin position="120"/>
        <end position="163"/>
    </location>
</feature>
<feature type="compositionally biased region" description="Basic residues" evidence="1">
    <location>
        <begin position="120"/>
        <end position="131"/>
    </location>
</feature>
<organism evidence="2 3">
    <name type="scientific">Trematosphaeria pertusa</name>
    <dbReference type="NCBI Taxonomy" id="390896"/>
    <lineage>
        <taxon>Eukaryota</taxon>
        <taxon>Fungi</taxon>
        <taxon>Dikarya</taxon>
        <taxon>Ascomycota</taxon>
        <taxon>Pezizomycotina</taxon>
        <taxon>Dothideomycetes</taxon>
        <taxon>Pleosporomycetidae</taxon>
        <taxon>Pleosporales</taxon>
        <taxon>Massarineae</taxon>
        <taxon>Trematosphaeriaceae</taxon>
        <taxon>Trematosphaeria</taxon>
    </lineage>
</organism>
<protein>
    <submittedName>
        <fullName evidence="2">Uncharacterized protein</fullName>
    </submittedName>
</protein>
<proteinExistence type="predicted"/>
<sequence length="198" mass="22149">MQQEGRRDERCCTLSKRIPTMLRSASASTNITRLLSRPVCTPRPAHALMRYHPSISDRARYCNVGLAGGRFCRIGGSSLPDLQPPLSRLAVLMPAQNIFQDSSLLPVNRTPCKVMPSRMITRRRQHPKRQKGGAPRYGAGDSGKLRHRVPTTTPETRRSRRSKVIEITNSLQLLRVTHLLWSHAASSRLHPADAGIMT</sequence>
<gene>
    <name evidence="2" type="ORF">BU26DRAFT_295349</name>
</gene>
<reference evidence="2" key="1">
    <citation type="journal article" date="2020" name="Stud. Mycol.">
        <title>101 Dothideomycetes genomes: a test case for predicting lifestyles and emergence of pathogens.</title>
        <authorList>
            <person name="Haridas S."/>
            <person name="Albert R."/>
            <person name="Binder M."/>
            <person name="Bloem J."/>
            <person name="Labutti K."/>
            <person name="Salamov A."/>
            <person name="Andreopoulos B."/>
            <person name="Baker S."/>
            <person name="Barry K."/>
            <person name="Bills G."/>
            <person name="Bluhm B."/>
            <person name="Cannon C."/>
            <person name="Castanera R."/>
            <person name="Culley D."/>
            <person name="Daum C."/>
            <person name="Ezra D."/>
            <person name="Gonzalez J."/>
            <person name="Henrissat B."/>
            <person name="Kuo A."/>
            <person name="Liang C."/>
            <person name="Lipzen A."/>
            <person name="Lutzoni F."/>
            <person name="Magnuson J."/>
            <person name="Mondo S."/>
            <person name="Nolan M."/>
            <person name="Ohm R."/>
            <person name="Pangilinan J."/>
            <person name="Park H.-J."/>
            <person name="Ramirez L."/>
            <person name="Alfaro M."/>
            <person name="Sun H."/>
            <person name="Tritt A."/>
            <person name="Yoshinaga Y."/>
            <person name="Zwiers L.-H."/>
            <person name="Turgeon B."/>
            <person name="Goodwin S."/>
            <person name="Spatafora J."/>
            <person name="Crous P."/>
            <person name="Grigoriev I."/>
        </authorList>
    </citation>
    <scope>NUCLEOTIDE SEQUENCE</scope>
    <source>
        <strain evidence="2">CBS 122368</strain>
    </source>
</reference>
<dbReference type="Proteomes" id="UP000800094">
    <property type="component" value="Unassembled WGS sequence"/>
</dbReference>
<accession>A0A6A6IIP7</accession>
<name>A0A6A6IIP7_9PLEO</name>
<evidence type="ECO:0000313" key="3">
    <source>
        <dbReference type="Proteomes" id="UP000800094"/>
    </source>
</evidence>